<name>A0ABR2CWM7_9ROSI</name>
<proteinExistence type="predicted"/>
<evidence type="ECO:0000256" key="1">
    <source>
        <dbReference type="SAM" id="MobiDB-lite"/>
    </source>
</evidence>
<protein>
    <submittedName>
        <fullName evidence="2">Uncharacterized protein</fullName>
    </submittedName>
</protein>
<feature type="region of interest" description="Disordered" evidence="1">
    <location>
        <begin position="66"/>
        <end position="111"/>
    </location>
</feature>
<sequence>MQLVEDDVSARQSTVSCWGVRSSDHPIPMYYYGRRHTSHRRLLLPLSELVLEALKRRPLLNLSLSTSTTVSRRKQLSRTTDSTGADASRLQGRVPATVTGGASGADEPFRTDPDRRRLVWWRLERRRQ</sequence>
<accession>A0ABR2CWM7</accession>
<organism evidence="2 3">
    <name type="scientific">Hibiscus sabdariffa</name>
    <name type="common">roselle</name>
    <dbReference type="NCBI Taxonomy" id="183260"/>
    <lineage>
        <taxon>Eukaryota</taxon>
        <taxon>Viridiplantae</taxon>
        <taxon>Streptophyta</taxon>
        <taxon>Embryophyta</taxon>
        <taxon>Tracheophyta</taxon>
        <taxon>Spermatophyta</taxon>
        <taxon>Magnoliopsida</taxon>
        <taxon>eudicotyledons</taxon>
        <taxon>Gunneridae</taxon>
        <taxon>Pentapetalae</taxon>
        <taxon>rosids</taxon>
        <taxon>malvids</taxon>
        <taxon>Malvales</taxon>
        <taxon>Malvaceae</taxon>
        <taxon>Malvoideae</taxon>
        <taxon>Hibiscus</taxon>
    </lineage>
</organism>
<reference evidence="2 3" key="1">
    <citation type="journal article" date="2024" name="G3 (Bethesda)">
        <title>Genome assembly of Hibiscus sabdariffa L. provides insights into metabolisms of medicinal natural products.</title>
        <authorList>
            <person name="Kim T."/>
        </authorList>
    </citation>
    <scope>NUCLEOTIDE SEQUENCE [LARGE SCALE GENOMIC DNA]</scope>
    <source>
        <strain evidence="2">TK-2024</strain>
        <tissue evidence="2">Old leaves</tissue>
    </source>
</reference>
<gene>
    <name evidence="2" type="ORF">V6N12_029610</name>
</gene>
<dbReference type="EMBL" id="JBBPBM010000041">
    <property type="protein sequence ID" value="KAK8524755.1"/>
    <property type="molecule type" value="Genomic_DNA"/>
</dbReference>
<evidence type="ECO:0000313" key="2">
    <source>
        <dbReference type="EMBL" id="KAK8524755.1"/>
    </source>
</evidence>
<dbReference type="Proteomes" id="UP001472677">
    <property type="component" value="Unassembled WGS sequence"/>
</dbReference>
<comment type="caution">
    <text evidence="2">The sequence shown here is derived from an EMBL/GenBank/DDBJ whole genome shotgun (WGS) entry which is preliminary data.</text>
</comment>
<keyword evidence="3" id="KW-1185">Reference proteome</keyword>
<evidence type="ECO:0000313" key="3">
    <source>
        <dbReference type="Proteomes" id="UP001472677"/>
    </source>
</evidence>